<dbReference type="OrthoDB" id="823383at2"/>
<dbReference type="Proteomes" id="UP000256405">
    <property type="component" value="Unassembled WGS sequence"/>
</dbReference>
<gene>
    <name evidence="1" type="ORF">C8N25_105135</name>
</gene>
<evidence type="ECO:0000313" key="2">
    <source>
        <dbReference type="Proteomes" id="UP000256405"/>
    </source>
</evidence>
<dbReference type="RefSeq" id="WP_086539586.1">
    <property type="nucleotide sequence ID" value="NZ_MSSW01000002.1"/>
</dbReference>
<keyword evidence="2" id="KW-1185">Reference proteome</keyword>
<sequence length="258" mass="30138">MYSLRREIVLVNEIGNEQNCKQHKSHLDDNKCFVLDPVFLYSTLDWTKFEDDLDVLNSVYAMLFDEFVIARKRLLCYWPNEDFHDHGFIKLSEYCRASRINIEVGEVNHHLANEDKMLPEFEGLWKSFILFIVESLCEDVKVNEAIEDIGTLKCDSESVWIFSISENDMIHYSYLKSQVALFGFKSESDLSEMICSEDAVLFSSFNELVSSLQSEIDIKKFSANFSNSALEKQYYRAFCQNFQSSNLVQQWISTYSKN</sequence>
<proteinExistence type="predicted"/>
<dbReference type="AlphaFoldDB" id="A0A3E0DYJ5"/>
<protein>
    <submittedName>
        <fullName evidence="1">Uncharacterized protein</fullName>
    </submittedName>
</protein>
<evidence type="ECO:0000313" key="1">
    <source>
        <dbReference type="EMBL" id="REG91025.1"/>
    </source>
</evidence>
<accession>A0A3E0DYJ5</accession>
<dbReference type="EMBL" id="QUNF01000005">
    <property type="protein sequence ID" value="REG91025.1"/>
    <property type="molecule type" value="Genomic_DNA"/>
</dbReference>
<reference evidence="1 2" key="1">
    <citation type="submission" date="2018-08" db="EMBL/GenBank/DDBJ databases">
        <title>Genomic Encyclopedia of Archaeal and Bacterial Type Strains, Phase II (KMG-II): from individual species to whole genera.</title>
        <authorList>
            <person name="Goeker M."/>
        </authorList>
    </citation>
    <scope>NUCLEOTIDE SEQUENCE [LARGE SCALE GENOMIC DNA]</scope>
    <source>
        <strain evidence="1 2">DSM 15986</strain>
    </source>
</reference>
<name>A0A3E0DYJ5_9BACT</name>
<comment type="caution">
    <text evidence="1">The sequence shown here is derived from an EMBL/GenBank/DDBJ whole genome shotgun (WGS) entry which is preliminary data.</text>
</comment>
<organism evidence="1 2">
    <name type="scientific">Algoriphagus antarcticus</name>
    <dbReference type="NCBI Taxonomy" id="238540"/>
    <lineage>
        <taxon>Bacteria</taxon>
        <taxon>Pseudomonadati</taxon>
        <taxon>Bacteroidota</taxon>
        <taxon>Cytophagia</taxon>
        <taxon>Cytophagales</taxon>
        <taxon>Cyclobacteriaceae</taxon>
        <taxon>Algoriphagus</taxon>
    </lineage>
</organism>